<dbReference type="GO" id="GO:0052793">
    <property type="term" value="F:pectin acetylesterase activity"/>
    <property type="evidence" value="ECO:0000318"/>
    <property type="project" value="GO_Central"/>
</dbReference>
<protein>
    <recommendedName>
        <fullName evidence="6">Pectin acetylesterase</fullName>
        <ecNumber evidence="6">3.1.1.-</ecNumber>
    </recommendedName>
</protein>
<evidence type="ECO:0000313" key="7">
    <source>
        <dbReference type="EMBL" id="EYU37448.1"/>
    </source>
</evidence>
<evidence type="ECO:0000256" key="1">
    <source>
        <dbReference type="ARBA" id="ARBA00003534"/>
    </source>
</evidence>
<keyword evidence="6" id="KW-0732">Signal</keyword>
<dbReference type="ESTHER" id="erygu-a0a022rcn8">
    <property type="family name" value="Pectinacetylesterase-Notum"/>
</dbReference>
<evidence type="ECO:0000256" key="5">
    <source>
        <dbReference type="ARBA" id="ARBA00023316"/>
    </source>
</evidence>
<dbReference type="EMBL" id="KI630517">
    <property type="protein sequence ID" value="EYU37448.1"/>
    <property type="molecule type" value="Genomic_DNA"/>
</dbReference>
<feature type="chain" id="PRO_5008809231" description="Pectin acetylesterase" evidence="6">
    <location>
        <begin position="30"/>
        <end position="419"/>
    </location>
</feature>
<evidence type="ECO:0000256" key="3">
    <source>
        <dbReference type="ARBA" id="ARBA00005784"/>
    </source>
</evidence>
<keyword evidence="6" id="KW-0964">Secreted</keyword>
<dbReference type="Pfam" id="PF03283">
    <property type="entry name" value="PAE"/>
    <property type="match status" value="1"/>
</dbReference>
<dbReference type="GO" id="GO:0071555">
    <property type="term" value="P:cell wall organization"/>
    <property type="evidence" value="ECO:0000318"/>
    <property type="project" value="GO_Central"/>
</dbReference>
<feature type="signal peptide" evidence="6">
    <location>
        <begin position="1"/>
        <end position="29"/>
    </location>
</feature>
<proteinExistence type="inferred from homology"/>
<comment type="subcellular location">
    <subcellularLocation>
        <location evidence="2 6">Secreted</location>
        <location evidence="2 6">Cell wall</location>
    </subcellularLocation>
</comment>
<dbReference type="InterPro" id="IPR029058">
    <property type="entry name" value="AB_hydrolase_fold"/>
</dbReference>
<keyword evidence="4 6" id="KW-0134">Cell wall</keyword>
<sequence>MGKHVQIMADHRSKLLVCVFLVLTTQTLSELTDKINITYVNSAVEKGAVCLDGTPPAYYHSVGFGDGADNWLVYLEGGAWCNSTETCLERVKIKWLASTSTRPAIRYVSGIFTVNQTFNQAFYNWNKVIIVYCDGASFTGDVEEVDPTTNLHYRGARIFRAVIDDLLAKGMKNAKNAVLTGSSAGGLATILNCDRFRSLVPHATRVKCISDSGFFIHSKNMPGANEREAYFTQVAELHGMAKALPQSCASKMNPGLCLFPEYVIKDMQTPLFILDSLFDLYQIKEMLAPFVGGCKEQWDDCTTNLTLCTSSQLQIMKDHRTAFLETLQEVESPSLGIFVHTCFLHTHVLDKDGWRCSFVARNVLAKKTIEEAIDDWYYDRSSFQQIDTYTTVPRNCTVSRDNDIMNQRCLHPKHVHPMY</sequence>
<gene>
    <name evidence="7" type="ORF">MIMGU_mgv1a007102mg</name>
</gene>
<keyword evidence="6" id="KW-0378">Hydrolase</keyword>
<evidence type="ECO:0000256" key="6">
    <source>
        <dbReference type="RuleBase" id="RU363114"/>
    </source>
</evidence>
<dbReference type="PhylomeDB" id="A0A022RCN8"/>
<dbReference type="eggNOG" id="KOG4287">
    <property type="taxonomic scope" value="Eukaryota"/>
</dbReference>
<keyword evidence="8" id="KW-1185">Reference proteome</keyword>
<dbReference type="PANTHER" id="PTHR21562:SF65">
    <property type="entry name" value="PECTIN ACETYLESTERASE"/>
    <property type="match status" value="1"/>
</dbReference>
<reference evidence="7 8" key="1">
    <citation type="journal article" date="2013" name="Proc. Natl. Acad. Sci. U.S.A.">
        <title>Fine-scale variation in meiotic recombination in Mimulus inferred from population shotgun sequencing.</title>
        <authorList>
            <person name="Hellsten U."/>
            <person name="Wright K.M."/>
            <person name="Jenkins J."/>
            <person name="Shu S."/>
            <person name="Yuan Y."/>
            <person name="Wessler S.R."/>
            <person name="Schmutz J."/>
            <person name="Willis J.H."/>
            <person name="Rokhsar D.S."/>
        </authorList>
    </citation>
    <scope>NUCLEOTIDE SEQUENCE [LARGE SCALE GENOMIC DNA]</scope>
    <source>
        <strain evidence="8">cv. DUN x IM62</strain>
    </source>
</reference>
<accession>A0A022RCN8</accession>
<name>A0A022RCN8_ERYGU</name>
<comment type="function">
    <text evidence="1 6">Hydrolyzes acetyl esters in homogalacturonan regions of pectin. In type I primary cell wall, galacturonic acid residues of pectin can be acetylated at the O-2 and O-3 positions. Decreasing the degree of acetylation of pectin gels in vitro alters their physical properties.</text>
</comment>
<keyword evidence="5 6" id="KW-0961">Cell wall biogenesis/degradation</keyword>
<organism evidence="7 8">
    <name type="scientific">Erythranthe guttata</name>
    <name type="common">Yellow monkey flower</name>
    <name type="synonym">Mimulus guttatus</name>
    <dbReference type="NCBI Taxonomy" id="4155"/>
    <lineage>
        <taxon>Eukaryota</taxon>
        <taxon>Viridiplantae</taxon>
        <taxon>Streptophyta</taxon>
        <taxon>Embryophyta</taxon>
        <taxon>Tracheophyta</taxon>
        <taxon>Spermatophyta</taxon>
        <taxon>Magnoliopsida</taxon>
        <taxon>eudicotyledons</taxon>
        <taxon>Gunneridae</taxon>
        <taxon>Pentapetalae</taxon>
        <taxon>asterids</taxon>
        <taxon>lamiids</taxon>
        <taxon>Lamiales</taxon>
        <taxon>Phrymaceae</taxon>
        <taxon>Erythranthe</taxon>
    </lineage>
</organism>
<dbReference type="EC" id="3.1.1.-" evidence="6"/>
<dbReference type="AlphaFoldDB" id="A0A022RCN8"/>
<dbReference type="Proteomes" id="UP000030748">
    <property type="component" value="Unassembled WGS sequence"/>
</dbReference>
<dbReference type="SUPFAM" id="SSF53474">
    <property type="entry name" value="alpha/beta-Hydrolases"/>
    <property type="match status" value="1"/>
</dbReference>
<evidence type="ECO:0000256" key="2">
    <source>
        <dbReference type="ARBA" id="ARBA00004191"/>
    </source>
</evidence>
<evidence type="ECO:0000313" key="8">
    <source>
        <dbReference type="Proteomes" id="UP000030748"/>
    </source>
</evidence>
<comment type="similarity">
    <text evidence="3 6">Belongs to the pectinacetylesterase family.</text>
</comment>
<evidence type="ECO:0000256" key="4">
    <source>
        <dbReference type="ARBA" id="ARBA00022512"/>
    </source>
</evidence>
<dbReference type="STRING" id="4155.A0A022RCN8"/>
<dbReference type="PANTHER" id="PTHR21562">
    <property type="entry name" value="NOTUM-RELATED"/>
    <property type="match status" value="1"/>
</dbReference>
<dbReference type="GO" id="GO:0009505">
    <property type="term" value="C:plant-type cell wall"/>
    <property type="evidence" value="ECO:0000318"/>
    <property type="project" value="GO_Central"/>
</dbReference>
<dbReference type="InterPro" id="IPR004963">
    <property type="entry name" value="PAE/NOTUM"/>
</dbReference>